<evidence type="ECO:0000313" key="2">
    <source>
        <dbReference type="EMBL" id="MCQ4166061.1"/>
    </source>
</evidence>
<feature type="signal peptide" evidence="1">
    <location>
        <begin position="1"/>
        <end position="23"/>
    </location>
</feature>
<gene>
    <name evidence="2" type="ORF">NM961_15170</name>
</gene>
<feature type="chain" id="PRO_5046900402" evidence="1">
    <location>
        <begin position="24"/>
        <end position="250"/>
    </location>
</feature>
<reference evidence="2" key="1">
    <citation type="submission" date="2022-07" db="EMBL/GenBank/DDBJ databases">
        <title>Tahibacter sp., a new gammaproteobacterium isolated from the silt sample collected at pig farm.</title>
        <authorList>
            <person name="Chen H."/>
        </authorList>
    </citation>
    <scope>NUCLEOTIDE SEQUENCE</scope>
    <source>
        <strain evidence="2">P2K</strain>
    </source>
</reference>
<name>A0ABT1QUW8_9GAMM</name>
<dbReference type="RefSeq" id="WP_255915252.1">
    <property type="nucleotide sequence ID" value="NZ_JANFQO010000014.1"/>
</dbReference>
<comment type="caution">
    <text evidence="2">The sequence shown here is derived from an EMBL/GenBank/DDBJ whole genome shotgun (WGS) entry which is preliminary data.</text>
</comment>
<organism evidence="2 3">
    <name type="scientific">Tahibacter harae</name>
    <dbReference type="NCBI Taxonomy" id="2963937"/>
    <lineage>
        <taxon>Bacteria</taxon>
        <taxon>Pseudomonadati</taxon>
        <taxon>Pseudomonadota</taxon>
        <taxon>Gammaproteobacteria</taxon>
        <taxon>Lysobacterales</taxon>
        <taxon>Rhodanobacteraceae</taxon>
        <taxon>Tahibacter</taxon>
    </lineage>
</organism>
<dbReference type="Proteomes" id="UP001165498">
    <property type="component" value="Unassembled WGS sequence"/>
</dbReference>
<sequence length="250" mass="27394">MSMNRLTCLLAAATAFLPMAAFAQAGVVPKYPMQFERVHLRLTADSCQFAEDTVSVEMNAEKTLIVRHRPRQCLVPGFPKVVDIQLGAFPAGSYEALFFDGDSREAAARVKFVVNSVASVTMVQGTILPIADYSGLWGVADEPGWGLSVHQGTLGALFGALFIYDAQREPQWYSLQSGGWTSTSQWDGQVIRSDGPPWMAATYPADGTQYRAVGNVRLDFGMIPGQEDIARLTYSIDGQTVTKELTRLRF</sequence>
<accession>A0ABT1QUW8</accession>
<keyword evidence="1" id="KW-0732">Signal</keyword>
<evidence type="ECO:0000256" key="1">
    <source>
        <dbReference type="SAM" id="SignalP"/>
    </source>
</evidence>
<dbReference type="EMBL" id="JANFQO010000014">
    <property type="protein sequence ID" value="MCQ4166061.1"/>
    <property type="molecule type" value="Genomic_DNA"/>
</dbReference>
<proteinExistence type="predicted"/>
<keyword evidence="3" id="KW-1185">Reference proteome</keyword>
<evidence type="ECO:0000313" key="3">
    <source>
        <dbReference type="Proteomes" id="UP001165498"/>
    </source>
</evidence>
<protein>
    <submittedName>
        <fullName evidence="2">Uncharacterized protein</fullName>
    </submittedName>
</protein>